<evidence type="ECO:0000256" key="1">
    <source>
        <dbReference type="SAM" id="MobiDB-lite"/>
    </source>
</evidence>
<comment type="caution">
    <text evidence="2">The sequence shown here is derived from an EMBL/GenBank/DDBJ whole genome shotgun (WGS) entry which is preliminary data.</text>
</comment>
<gene>
    <name evidence="2" type="ORF">JG688_00016940</name>
</gene>
<sequence>MLKTRAPHSPVCLRRHINNLRAGHNSQPRRQQLVFHHILCVRERHHKNPQLQELLEASERVYLWILRLRTPTSIAYNWLSKGLSRALSDNEILRANSWKFLLQMVPPSVTSCTSCGRNIAAMLRGRLQRLLMHGQLKDLLNQRGAVWCSSRPTVESSQQRSLQSSGTGGRHISLNP</sequence>
<name>A0A8J5I7G3_9STRA</name>
<reference evidence="2" key="1">
    <citation type="submission" date="2021-01" db="EMBL/GenBank/DDBJ databases">
        <title>Phytophthora aleatoria, a newly-described species from Pinus radiata is distinct from Phytophthora cactorum isolates based on comparative genomics.</title>
        <authorList>
            <person name="Mcdougal R."/>
            <person name="Panda P."/>
            <person name="Williams N."/>
            <person name="Studholme D.J."/>
        </authorList>
    </citation>
    <scope>NUCLEOTIDE SEQUENCE</scope>
    <source>
        <strain evidence="2">NZFS 4037</strain>
    </source>
</reference>
<protein>
    <submittedName>
        <fullName evidence="2">Uncharacterized protein</fullName>
    </submittedName>
</protein>
<accession>A0A8J5I7G3</accession>
<proteinExistence type="predicted"/>
<organism evidence="2 3">
    <name type="scientific">Phytophthora aleatoria</name>
    <dbReference type="NCBI Taxonomy" id="2496075"/>
    <lineage>
        <taxon>Eukaryota</taxon>
        <taxon>Sar</taxon>
        <taxon>Stramenopiles</taxon>
        <taxon>Oomycota</taxon>
        <taxon>Peronosporomycetes</taxon>
        <taxon>Peronosporales</taxon>
        <taxon>Peronosporaceae</taxon>
        <taxon>Phytophthora</taxon>
    </lineage>
</organism>
<keyword evidence="3" id="KW-1185">Reference proteome</keyword>
<dbReference type="AlphaFoldDB" id="A0A8J5I7G3"/>
<feature type="region of interest" description="Disordered" evidence="1">
    <location>
        <begin position="157"/>
        <end position="176"/>
    </location>
</feature>
<evidence type="ECO:0000313" key="2">
    <source>
        <dbReference type="EMBL" id="KAG6944724.1"/>
    </source>
</evidence>
<dbReference type="Proteomes" id="UP000709295">
    <property type="component" value="Unassembled WGS sequence"/>
</dbReference>
<evidence type="ECO:0000313" key="3">
    <source>
        <dbReference type="Proteomes" id="UP000709295"/>
    </source>
</evidence>
<dbReference type="EMBL" id="JAENGY010002293">
    <property type="protein sequence ID" value="KAG6944724.1"/>
    <property type="molecule type" value="Genomic_DNA"/>
</dbReference>